<proteinExistence type="predicted"/>
<dbReference type="EMBL" id="NKQK01000002">
    <property type="protein sequence ID" value="PSS35325.1"/>
    <property type="molecule type" value="Genomic_DNA"/>
</dbReference>
<dbReference type="InterPro" id="IPR012942">
    <property type="entry name" value="SRR1-like"/>
</dbReference>
<dbReference type="InParanoid" id="A0A2R6RZ76"/>
<dbReference type="Pfam" id="PF13456">
    <property type="entry name" value="RVT_3"/>
    <property type="match status" value="1"/>
</dbReference>
<dbReference type="Pfam" id="PF07985">
    <property type="entry name" value="SRR1"/>
    <property type="match status" value="1"/>
</dbReference>
<dbReference type="GO" id="GO:0005634">
    <property type="term" value="C:nucleus"/>
    <property type="evidence" value="ECO:0007669"/>
    <property type="project" value="TreeGrafter"/>
</dbReference>
<dbReference type="InterPro" id="IPR036397">
    <property type="entry name" value="RNaseH_sf"/>
</dbReference>
<feature type="domain" description="RNase H type-1" evidence="2">
    <location>
        <begin position="497"/>
        <end position="610"/>
    </location>
</feature>
<dbReference type="InterPro" id="IPR040044">
    <property type="entry name" value="SRR1L"/>
</dbReference>
<evidence type="ECO:0000259" key="2">
    <source>
        <dbReference type="Pfam" id="PF13456"/>
    </source>
</evidence>
<comment type="caution">
    <text evidence="3">The sequence shown here is derived from an EMBL/GenBank/DDBJ whole genome shotgun (WGS) entry which is preliminary data.</text>
</comment>
<evidence type="ECO:0000259" key="1">
    <source>
        <dbReference type="Pfam" id="PF07985"/>
    </source>
</evidence>
<dbReference type="CDD" id="cd06222">
    <property type="entry name" value="RNase_H_like"/>
    <property type="match status" value="1"/>
</dbReference>
<dbReference type="Gene3D" id="3.30.420.10">
    <property type="entry name" value="Ribonuclease H-like superfamily/Ribonuclease H"/>
    <property type="match status" value="1"/>
</dbReference>
<dbReference type="Proteomes" id="UP000241394">
    <property type="component" value="Chromosome LG2"/>
</dbReference>
<dbReference type="GO" id="GO:0004523">
    <property type="term" value="F:RNA-DNA hybrid ribonuclease activity"/>
    <property type="evidence" value="ECO:0007669"/>
    <property type="project" value="InterPro"/>
</dbReference>
<dbReference type="OrthoDB" id="551431at2759"/>
<organism evidence="3 4">
    <name type="scientific">Actinidia chinensis var. chinensis</name>
    <name type="common">Chinese soft-hair kiwi</name>
    <dbReference type="NCBI Taxonomy" id="1590841"/>
    <lineage>
        <taxon>Eukaryota</taxon>
        <taxon>Viridiplantae</taxon>
        <taxon>Streptophyta</taxon>
        <taxon>Embryophyta</taxon>
        <taxon>Tracheophyta</taxon>
        <taxon>Spermatophyta</taxon>
        <taxon>Magnoliopsida</taxon>
        <taxon>eudicotyledons</taxon>
        <taxon>Gunneridae</taxon>
        <taxon>Pentapetalae</taxon>
        <taxon>asterids</taxon>
        <taxon>Ericales</taxon>
        <taxon>Actinidiaceae</taxon>
        <taxon>Actinidia</taxon>
    </lineage>
</organism>
<keyword evidence="4" id="KW-1185">Reference proteome</keyword>
<reference evidence="4" key="2">
    <citation type="journal article" date="2018" name="BMC Genomics">
        <title>A manually annotated Actinidia chinensis var. chinensis (kiwifruit) genome highlights the challenges associated with draft genomes and gene prediction in plants.</title>
        <authorList>
            <person name="Pilkington S.M."/>
            <person name="Crowhurst R."/>
            <person name="Hilario E."/>
            <person name="Nardozza S."/>
            <person name="Fraser L."/>
            <person name="Peng Y."/>
            <person name="Gunaseelan K."/>
            <person name="Simpson R."/>
            <person name="Tahir J."/>
            <person name="Deroles S.C."/>
            <person name="Templeton K."/>
            <person name="Luo Z."/>
            <person name="Davy M."/>
            <person name="Cheng C."/>
            <person name="McNeilage M."/>
            <person name="Scaglione D."/>
            <person name="Liu Y."/>
            <person name="Zhang Q."/>
            <person name="Datson P."/>
            <person name="De Silva N."/>
            <person name="Gardiner S.E."/>
            <person name="Bassett H."/>
            <person name="Chagne D."/>
            <person name="McCallum J."/>
            <person name="Dzierzon H."/>
            <person name="Deng C."/>
            <person name="Wang Y.Y."/>
            <person name="Barron L."/>
            <person name="Manako K."/>
            <person name="Bowen J."/>
            <person name="Foster T.M."/>
            <person name="Erridge Z.A."/>
            <person name="Tiffin H."/>
            <person name="Waite C.N."/>
            <person name="Davies K.M."/>
            <person name="Grierson E.P."/>
            <person name="Laing W.A."/>
            <person name="Kirk R."/>
            <person name="Chen X."/>
            <person name="Wood M."/>
            <person name="Montefiori M."/>
            <person name="Brummell D.A."/>
            <person name="Schwinn K.E."/>
            <person name="Catanach A."/>
            <person name="Fullerton C."/>
            <person name="Li D."/>
            <person name="Meiyalaghan S."/>
            <person name="Nieuwenhuizen N."/>
            <person name="Read N."/>
            <person name="Prakash R."/>
            <person name="Hunter D."/>
            <person name="Zhang H."/>
            <person name="McKenzie M."/>
            <person name="Knabel M."/>
            <person name="Harris A."/>
            <person name="Allan A.C."/>
            <person name="Gleave A."/>
            <person name="Chen A."/>
            <person name="Janssen B.J."/>
            <person name="Plunkett B."/>
            <person name="Ampomah-Dwamena C."/>
            <person name="Voogd C."/>
            <person name="Leif D."/>
            <person name="Lafferty D."/>
            <person name="Souleyre E.J.F."/>
            <person name="Varkonyi-Gasic E."/>
            <person name="Gambi F."/>
            <person name="Hanley J."/>
            <person name="Yao J.L."/>
            <person name="Cheung J."/>
            <person name="David K.M."/>
            <person name="Warren B."/>
            <person name="Marsh K."/>
            <person name="Snowden K.C."/>
            <person name="Lin-Wang K."/>
            <person name="Brian L."/>
            <person name="Martinez-Sanchez M."/>
            <person name="Wang M."/>
            <person name="Ileperuma N."/>
            <person name="Macnee N."/>
            <person name="Campin R."/>
            <person name="McAtee P."/>
            <person name="Drummond R.S.M."/>
            <person name="Espley R.V."/>
            <person name="Ireland H.S."/>
            <person name="Wu R."/>
            <person name="Atkinson R.G."/>
            <person name="Karunairetnam S."/>
            <person name="Bulley S."/>
            <person name="Chunkath S."/>
            <person name="Hanley Z."/>
            <person name="Storey R."/>
            <person name="Thrimawithana A.H."/>
            <person name="Thomson S."/>
            <person name="David C."/>
            <person name="Testolin R."/>
            <person name="Huang H."/>
            <person name="Hellens R.P."/>
            <person name="Schaffer R.J."/>
        </authorList>
    </citation>
    <scope>NUCLEOTIDE SEQUENCE [LARGE SCALE GENOMIC DNA]</scope>
    <source>
        <strain evidence="4">cv. Red5</strain>
    </source>
</reference>
<dbReference type="PANTHER" id="PTHR28626">
    <property type="entry name" value="SRR1-LIKE PROTEIN"/>
    <property type="match status" value="1"/>
</dbReference>
<accession>A0A2R6RZ76</accession>
<evidence type="ECO:0000313" key="4">
    <source>
        <dbReference type="Proteomes" id="UP000241394"/>
    </source>
</evidence>
<gene>
    <name evidence="3" type="ORF">CEY00_Acc02528</name>
</gene>
<dbReference type="Gramene" id="PSS35325">
    <property type="protein sequence ID" value="PSS35325"/>
    <property type="gene ID" value="CEY00_Acc02528"/>
</dbReference>
<dbReference type="OMA" id="NDTAMRW"/>
<reference evidence="3 4" key="1">
    <citation type="submission" date="2017-07" db="EMBL/GenBank/DDBJ databases">
        <title>An improved, manually edited Actinidia chinensis var. chinensis (kiwifruit) genome highlights the challenges associated with draft genomes and gene prediction in plants.</title>
        <authorList>
            <person name="Pilkington S."/>
            <person name="Crowhurst R."/>
            <person name="Hilario E."/>
            <person name="Nardozza S."/>
            <person name="Fraser L."/>
            <person name="Peng Y."/>
            <person name="Gunaseelan K."/>
            <person name="Simpson R."/>
            <person name="Tahir J."/>
            <person name="Deroles S."/>
            <person name="Templeton K."/>
            <person name="Luo Z."/>
            <person name="Davy M."/>
            <person name="Cheng C."/>
            <person name="Mcneilage M."/>
            <person name="Scaglione D."/>
            <person name="Liu Y."/>
            <person name="Zhang Q."/>
            <person name="Datson P."/>
            <person name="De Silva N."/>
            <person name="Gardiner S."/>
            <person name="Bassett H."/>
            <person name="Chagne D."/>
            <person name="Mccallum J."/>
            <person name="Dzierzon H."/>
            <person name="Deng C."/>
            <person name="Wang Y.-Y."/>
            <person name="Barron N."/>
            <person name="Manako K."/>
            <person name="Bowen J."/>
            <person name="Foster T."/>
            <person name="Erridge Z."/>
            <person name="Tiffin H."/>
            <person name="Waite C."/>
            <person name="Davies K."/>
            <person name="Grierson E."/>
            <person name="Laing W."/>
            <person name="Kirk R."/>
            <person name="Chen X."/>
            <person name="Wood M."/>
            <person name="Montefiori M."/>
            <person name="Brummell D."/>
            <person name="Schwinn K."/>
            <person name="Catanach A."/>
            <person name="Fullerton C."/>
            <person name="Li D."/>
            <person name="Meiyalaghan S."/>
            <person name="Nieuwenhuizen N."/>
            <person name="Read N."/>
            <person name="Prakash R."/>
            <person name="Hunter D."/>
            <person name="Zhang H."/>
            <person name="Mckenzie M."/>
            <person name="Knabel M."/>
            <person name="Harris A."/>
            <person name="Allan A."/>
            <person name="Chen A."/>
            <person name="Janssen B."/>
            <person name="Plunkett B."/>
            <person name="Dwamena C."/>
            <person name="Voogd C."/>
            <person name="Leif D."/>
            <person name="Lafferty D."/>
            <person name="Souleyre E."/>
            <person name="Varkonyi-Gasic E."/>
            <person name="Gambi F."/>
            <person name="Hanley J."/>
            <person name="Yao J.-L."/>
            <person name="Cheung J."/>
            <person name="David K."/>
            <person name="Warren B."/>
            <person name="Marsh K."/>
            <person name="Snowden K."/>
            <person name="Lin-Wang K."/>
            <person name="Brian L."/>
            <person name="Martinez-Sanchez M."/>
            <person name="Wang M."/>
            <person name="Ileperuma N."/>
            <person name="Macnee N."/>
            <person name="Campin R."/>
            <person name="Mcatee P."/>
            <person name="Drummond R."/>
            <person name="Espley R."/>
            <person name="Ireland H."/>
            <person name="Wu R."/>
            <person name="Atkinson R."/>
            <person name="Karunairetnam S."/>
            <person name="Bulley S."/>
            <person name="Chunkath S."/>
            <person name="Hanley Z."/>
            <person name="Storey R."/>
            <person name="Thrimawithana A."/>
            <person name="Thomson S."/>
            <person name="David C."/>
            <person name="Testolin R."/>
        </authorList>
    </citation>
    <scope>NUCLEOTIDE SEQUENCE [LARGE SCALE GENOMIC DNA]</scope>
    <source>
        <strain evidence="4">cv. Red5</strain>
        <tissue evidence="3">Young leaf</tissue>
    </source>
</reference>
<dbReference type="PANTHER" id="PTHR28626:SF4">
    <property type="entry name" value="PROTEIN SENSITIVITY TO RED LIGHT REDUCED 1-LIKE"/>
    <property type="match status" value="1"/>
</dbReference>
<dbReference type="InterPro" id="IPR044730">
    <property type="entry name" value="RNase_H-like_dom_plant"/>
</dbReference>
<feature type="domain" description="SRR1-like" evidence="1">
    <location>
        <begin position="224"/>
        <end position="379"/>
    </location>
</feature>
<name>A0A2R6RZ76_ACTCC</name>
<dbReference type="InterPro" id="IPR002156">
    <property type="entry name" value="RNaseH_domain"/>
</dbReference>
<dbReference type="GO" id="GO:0005737">
    <property type="term" value="C:cytoplasm"/>
    <property type="evidence" value="ECO:0007669"/>
    <property type="project" value="TreeGrafter"/>
</dbReference>
<evidence type="ECO:0000313" key="3">
    <source>
        <dbReference type="EMBL" id="PSS35325.1"/>
    </source>
</evidence>
<protein>
    <submittedName>
        <fullName evidence="3">Protein SENSITIVITY TO RED LIGHT REDUCED like</fullName>
    </submittedName>
</protein>
<dbReference type="GO" id="GO:0003676">
    <property type="term" value="F:nucleic acid binding"/>
    <property type="evidence" value="ECO:0007669"/>
    <property type="project" value="InterPro"/>
</dbReference>
<sequence length="624" mass="71534">MAATVTIHNPCIAVNHRQRPSPLIPSLPLRQPLNPPLPLPLSLYWYCKLVCNRKKNSGGGGGGGKEEAHDFGEGERGGKGCWIWLRLDLGLDLVVGDGAMQLDINKHKLDSSISEIQRLSMDPDMLFSHWETSDFPPSRVRWTEFKQELIAIMALGEEKEKYLSAEGTRDSDYDVNIEDEARRLKKEMEITIQVLQKSKFYRDFVGQLRDNGILQSNTRRVLGDSSSMQMVIYGLGSLEYNYVSQYQLALALLLRRDFSWIGGVEVFDPQMSPADCKVMETLGCSILTVNEHCKRQVEKPTLFYLPYLRRDFVGNLLEANWCPARLNQMIVLGNSFEHIRESCRETPTMTESDDMYVYDCERERVEYIEAIKNHTTELKIDIPVYWYYGIFRGFAWHFFDLDMDVDTENLLPGDPPKDIRLQLRRLNDKLNKHPRDYRHLKNFAEKFFAEPFYNTDPIDPFGWSEINFLNRYTRRIHCLWCPPHPGWIKLNFSGKGTGHGPAGFGGIFRDEHKNCLAMYSGHLGEVDSVVANAEALRQGLRCLQFMSPVRKLIVEGDELNVIRWVNAGPDPPLSIAEVLFEISTSLVGIETLIHYVYEEANSSAVELAQRGTRLPNLRVWISPS</sequence>
<dbReference type="AlphaFoldDB" id="A0A2R6RZ76"/>